<evidence type="ECO:0000313" key="2">
    <source>
        <dbReference type="EMBL" id="KAF5375459.1"/>
    </source>
</evidence>
<feature type="compositionally biased region" description="Acidic residues" evidence="1">
    <location>
        <begin position="382"/>
        <end position="398"/>
    </location>
</feature>
<evidence type="ECO:0000313" key="3">
    <source>
        <dbReference type="Proteomes" id="UP000518752"/>
    </source>
</evidence>
<comment type="caution">
    <text evidence="2">The sequence shown here is derived from an EMBL/GenBank/DDBJ whole genome shotgun (WGS) entry which is preliminary data.</text>
</comment>
<dbReference type="AlphaFoldDB" id="A0A8H5LZU4"/>
<proteinExistence type="predicted"/>
<reference evidence="2 3" key="1">
    <citation type="journal article" date="2020" name="ISME J.">
        <title>Uncovering the hidden diversity of litter-decomposition mechanisms in mushroom-forming fungi.</title>
        <authorList>
            <person name="Floudas D."/>
            <person name="Bentzer J."/>
            <person name="Ahren D."/>
            <person name="Johansson T."/>
            <person name="Persson P."/>
            <person name="Tunlid A."/>
        </authorList>
    </citation>
    <scope>NUCLEOTIDE SEQUENCE [LARGE SCALE GENOMIC DNA]</scope>
    <source>
        <strain evidence="2 3">CBS 406.79</strain>
    </source>
</reference>
<sequence>MTSDPWHSYLSSWSSKSSSRFLQRNLTLDLEAKIFSTPNQQTALMDRRTKLMRLMGRIRSIQALYMPAAIQRLGQRQVEGEEHVEDVPIFFPSTLSPAERTSGCQANLEKIEEQLREAQIRGSLDSLCNHLHMKSRLLTYRKSNVKAQSMITKSQTLLKRNQRQIDGDAHRYRAAWFALESVRGSGRSGWKKLAASDVRMMDGGEDRALGLARKRLGKKKRDAVAVIMAARACNTSSSLGGDGEILGEGMALCSARDAVGEGYRETSWIWKEGRTGNLIDNQAVEEFIRVEWCKSFSRVQRWEEECELIVEEKRRTLVSLEHEAKLWESRQRYVGRLAVVEDVVHAEGVAAYARRQAYIYRSIAATFHSLWKLPGGQTAEEHEGDLDGASEDEEEEEAGILGVDDMADIPEDS</sequence>
<keyword evidence="3" id="KW-1185">Reference proteome</keyword>
<gene>
    <name evidence="2" type="ORF">D9757_009964</name>
</gene>
<evidence type="ECO:0000256" key="1">
    <source>
        <dbReference type="SAM" id="MobiDB-lite"/>
    </source>
</evidence>
<dbReference type="EMBL" id="JAACJN010000097">
    <property type="protein sequence ID" value="KAF5375459.1"/>
    <property type="molecule type" value="Genomic_DNA"/>
</dbReference>
<dbReference type="OrthoDB" id="3257768at2759"/>
<organism evidence="2 3">
    <name type="scientific">Collybiopsis confluens</name>
    <dbReference type="NCBI Taxonomy" id="2823264"/>
    <lineage>
        <taxon>Eukaryota</taxon>
        <taxon>Fungi</taxon>
        <taxon>Dikarya</taxon>
        <taxon>Basidiomycota</taxon>
        <taxon>Agaricomycotina</taxon>
        <taxon>Agaricomycetes</taxon>
        <taxon>Agaricomycetidae</taxon>
        <taxon>Agaricales</taxon>
        <taxon>Marasmiineae</taxon>
        <taxon>Omphalotaceae</taxon>
        <taxon>Collybiopsis</taxon>
    </lineage>
</organism>
<protein>
    <submittedName>
        <fullName evidence="2">Uncharacterized protein</fullName>
    </submittedName>
</protein>
<dbReference type="Proteomes" id="UP000518752">
    <property type="component" value="Unassembled WGS sequence"/>
</dbReference>
<name>A0A8H5LZU4_9AGAR</name>
<accession>A0A8H5LZU4</accession>
<feature type="region of interest" description="Disordered" evidence="1">
    <location>
        <begin position="377"/>
        <end position="413"/>
    </location>
</feature>